<dbReference type="Pfam" id="PF01370">
    <property type="entry name" value="Epimerase"/>
    <property type="match status" value="1"/>
</dbReference>
<dbReference type="PANTHER" id="PTHR10366">
    <property type="entry name" value="NAD DEPENDENT EPIMERASE/DEHYDRATASE"/>
    <property type="match status" value="1"/>
</dbReference>
<protein>
    <recommendedName>
        <fullName evidence="3">NAD-dependent epimerase/dehydratase domain-containing protein</fullName>
    </recommendedName>
</protein>
<dbReference type="PANTHER" id="PTHR10366:SF564">
    <property type="entry name" value="STEROL-4-ALPHA-CARBOXYLATE 3-DEHYDROGENASE, DECARBOXYLATING"/>
    <property type="match status" value="1"/>
</dbReference>
<evidence type="ECO:0000313" key="4">
    <source>
        <dbReference type="EMBL" id="KAK7449182.1"/>
    </source>
</evidence>
<gene>
    <name evidence="4" type="ORF">VKT23_013329</name>
</gene>
<evidence type="ECO:0000259" key="3">
    <source>
        <dbReference type="Pfam" id="PF01370"/>
    </source>
</evidence>
<dbReference type="Gene3D" id="3.40.50.720">
    <property type="entry name" value="NAD(P)-binding Rossmann-like Domain"/>
    <property type="match status" value="1"/>
</dbReference>
<accession>A0ABR1J3H3</accession>
<keyword evidence="1" id="KW-0560">Oxidoreductase</keyword>
<evidence type="ECO:0000256" key="1">
    <source>
        <dbReference type="ARBA" id="ARBA00023002"/>
    </source>
</evidence>
<dbReference type="SUPFAM" id="SSF51735">
    <property type="entry name" value="NAD(P)-binding Rossmann-fold domains"/>
    <property type="match status" value="1"/>
</dbReference>
<evidence type="ECO:0000256" key="2">
    <source>
        <dbReference type="ARBA" id="ARBA00023445"/>
    </source>
</evidence>
<dbReference type="InterPro" id="IPR050425">
    <property type="entry name" value="NAD(P)_dehydrat-like"/>
</dbReference>
<keyword evidence="5" id="KW-1185">Reference proteome</keyword>
<feature type="domain" description="NAD-dependent epimerase/dehydratase" evidence="3">
    <location>
        <begin position="60"/>
        <end position="312"/>
    </location>
</feature>
<dbReference type="InterPro" id="IPR001509">
    <property type="entry name" value="Epimerase_deHydtase"/>
</dbReference>
<comment type="caution">
    <text evidence="4">The sequence shown here is derived from an EMBL/GenBank/DDBJ whole genome shotgun (WGS) entry which is preliminary data.</text>
</comment>
<dbReference type="CDD" id="cd05227">
    <property type="entry name" value="AR_SDR_e"/>
    <property type="match status" value="1"/>
</dbReference>
<comment type="similarity">
    <text evidence="2">Belongs to the NAD(P)-dependent epimerase/dehydratase family. Dihydroflavonol-4-reductase subfamily.</text>
</comment>
<evidence type="ECO:0000313" key="5">
    <source>
        <dbReference type="Proteomes" id="UP001498398"/>
    </source>
</evidence>
<organism evidence="4 5">
    <name type="scientific">Marasmiellus scandens</name>
    <dbReference type="NCBI Taxonomy" id="2682957"/>
    <lineage>
        <taxon>Eukaryota</taxon>
        <taxon>Fungi</taxon>
        <taxon>Dikarya</taxon>
        <taxon>Basidiomycota</taxon>
        <taxon>Agaricomycotina</taxon>
        <taxon>Agaricomycetes</taxon>
        <taxon>Agaricomycetidae</taxon>
        <taxon>Agaricales</taxon>
        <taxon>Marasmiineae</taxon>
        <taxon>Omphalotaceae</taxon>
        <taxon>Marasmiellus</taxon>
    </lineage>
</organism>
<sequence length="393" mass="43453">MHSNVYQKFFSSFSGHQPISRKVSDWQRLKVLQRRRPQTSLIPHRFYTLHTTNTMSKGTVLITGITGFLASQTALTFLEQGYAVKATARSAAKAEEWISRFPQHKANYSYAVVADMAEDGSFDEAIKGCDYVAHLASPAHWNTDNNDTILKPAINGTLNVLKATKFEPKVKRVVFTSSFAAVVNPNAPPGHVMNPSDWNPVTLEEAKSGPAMAAYRASKALAEKAFWDYIKTEKPSWTGSVICPCGSYGPPMQILHSLSELNVSVGFMWKMADGTFKNGVPATGFPVFVDARDVALAHLRALERDQAQGQRYLLIGGTYVADQFVEAIGKHFPELKDNLPPVDLSQVEATKEKFKFDNSKATTDLGIQFSGIDDVVKGTIARILELKKQFESK</sequence>
<reference evidence="4 5" key="1">
    <citation type="submission" date="2024-01" db="EMBL/GenBank/DDBJ databases">
        <title>A draft genome for the cacao thread blight pathogen Marasmiellus scandens.</title>
        <authorList>
            <person name="Baruah I.K."/>
            <person name="Leung J."/>
            <person name="Bukari Y."/>
            <person name="Amoako-Attah I."/>
            <person name="Meinhardt L.W."/>
            <person name="Bailey B.A."/>
            <person name="Cohen S.P."/>
        </authorList>
    </citation>
    <scope>NUCLEOTIDE SEQUENCE [LARGE SCALE GENOMIC DNA]</scope>
    <source>
        <strain evidence="4 5">GH-19</strain>
    </source>
</reference>
<name>A0ABR1J3H3_9AGAR</name>
<dbReference type="Proteomes" id="UP001498398">
    <property type="component" value="Unassembled WGS sequence"/>
</dbReference>
<dbReference type="InterPro" id="IPR036291">
    <property type="entry name" value="NAD(P)-bd_dom_sf"/>
</dbReference>
<dbReference type="EMBL" id="JBANRG010000036">
    <property type="protein sequence ID" value="KAK7449182.1"/>
    <property type="molecule type" value="Genomic_DNA"/>
</dbReference>
<proteinExistence type="inferred from homology"/>